<proteinExistence type="predicted"/>
<feature type="transmembrane region" description="Helical" evidence="1">
    <location>
        <begin position="20"/>
        <end position="41"/>
    </location>
</feature>
<dbReference type="RefSeq" id="WP_212188834.1">
    <property type="nucleotide sequence ID" value="NZ_JAGTAR010000005.1"/>
</dbReference>
<dbReference type="AlphaFoldDB" id="A0A941F485"/>
<organism evidence="2 3">
    <name type="scientific">Carboxylicivirga sediminis</name>
    <dbReference type="NCBI Taxonomy" id="2006564"/>
    <lineage>
        <taxon>Bacteria</taxon>
        <taxon>Pseudomonadati</taxon>
        <taxon>Bacteroidota</taxon>
        <taxon>Bacteroidia</taxon>
        <taxon>Marinilabiliales</taxon>
        <taxon>Marinilabiliaceae</taxon>
        <taxon>Carboxylicivirga</taxon>
    </lineage>
</organism>
<sequence>MKIRHLRHICVKGFTVLEAVIAMVLTGLVVLFAYAGVRYYYQLFHSVTVVGHTQTEINLLHTALASDMDKAEQVIYSTTLDCISNGEVVSYAFMKDYLLRQSAIAADTFRIQHRPPQVIASKKSSELVGQISFDCINHEMVYLISVSKDYPVGITFDEIK</sequence>
<gene>
    <name evidence="2" type="ORF">KDU71_05130</name>
</gene>
<evidence type="ECO:0000256" key="1">
    <source>
        <dbReference type="SAM" id="Phobius"/>
    </source>
</evidence>
<keyword evidence="1" id="KW-0472">Membrane</keyword>
<reference evidence="2" key="2">
    <citation type="submission" date="2021-04" db="EMBL/GenBank/DDBJ databases">
        <authorList>
            <person name="Zhang T."/>
            <person name="Zhang Y."/>
            <person name="Lu D."/>
            <person name="Zuo D."/>
            <person name="Du Z."/>
        </authorList>
    </citation>
    <scope>NUCLEOTIDE SEQUENCE</scope>
    <source>
        <strain evidence="2">JR1</strain>
    </source>
</reference>
<dbReference type="EMBL" id="JAGTAR010000005">
    <property type="protein sequence ID" value="MBR8534935.1"/>
    <property type="molecule type" value="Genomic_DNA"/>
</dbReference>
<name>A0A941F485_9BACT</name>
<evidence type="ECO:0000313" key="3">
    <source>
        <dbReference type="Proteomes" id="UP000679220"/>
    </source>
</evidence>
<keyword evidence="1" id="KW-1133">Transmembrane helix</keyword>
<comment type="caution">
    <text evidence="2">The sequence shown here is derived from an EMBL/GenBank/DDBJ whole genome shotgun (WGS) entry which is preliminary data.</text>
</comment>
<protein>
    <submittedName>
        <fullName evidence="2">Uncharacterized protein</fullName>
    </submittedName>
</protein>
<reference evidence="2" key="1">
    <citation type="journal article" date="2018" name="Int. J. Syst. Evol. Microbiol.">
        <title>Carboxylicivirga sediminis sp. nov., isolated from coastal sediment.</title>
        <authorList>
            <person name="Wang F.Q."/>
            <person name="Ren L.H."/>
            <person name="Zou R.J."/>
            <person name="Sun Y.Z."/>
            <person name="Liu X.J."/>
            <person name="Jiang F."/>
            <person name="Liu L.J."/>
        </authorList>
    </citation>
    <scope>NUCLEOTIDE SEQUENCE</scope>
    <source>
        <strain evidence="2">JR1</strain>
    </source>
</reference>
<keyword evidence="3" id="KW-1185">Reference proteome</keyword>
<dbReference type="Proteomes" id="UP000679220">
    <property type="component" value="Unassembled WGS sequence"/>
</dbReference>
<accession>A0A941F485</accession>
<keyword evidence="1" id="KW-0812">Transmembrane</keyword>
<evidence type="ECO:0000313" key="2">
    <source>
        <dbReference type="EMBL" id="MBR8534935.1"/>
    </source>
</evidence>